<feature type="region of interest" description="Disordered" evidence="1">
    <location>
        <begin position="151"/>
        <end position="170"/>
    </location>
</feature>
<gene>
    <name evidence="3" type="ORF">GOB93_03330</name>
</gene>
<dbReference type="InterPro" id="IPR053861">
    <property type="entry name" value="Phage_Mu_Gp45_N"/>
</dbReference>
<organism evidence="3 4">
    <name type="scientific">Acetobacter musti</name>
    <dbReference type="NCBI Taxonomy" id="864732"/>
    <lineage>
        <taxon>Bacteria</taxon>
        <taxon>Pseudomonadati</taxon>
        <taxon>Pseudomonadota</taxon>
        <taxon>Alphaproteobacteria</taxon>
        <taxon>Acetobacterales</taxon>
        <taxon>Acetobacteraceae</taxon>
        <taxon>Acetobacter</taxon>
    </lineage>
</organism>
<dbReference type="InterPro" id="IPR014462">
    <property type="entry name" value="Phage_Mu_Gp45"/>
</dbReference>
<comment type="caution">
    <text evidence="3">The sequence shown here is derived from an EMBL/GenBank/DDBJ whole genome shotgun (WGS) entry which is preliminary data.</text>
</comment>
<keyword evidence="4" id="KW-1185">Reference proteome</keyword>
<name>A0ABX0JKA0_9PROT</name>
<evidence type="ECO:0000313" key="3">
    <source>
        <dbReference type="EMBL" id="NHN83672.1"/>
    </source>
</evidence>
<reference evidence="3 4" key="1">
    <citation type="journal article" date="2020" name="Int. J. Syst. Evol. Microbiol.">
        <title>Novel acetic acid bacteria from cider fermentations: Acetobacter conturbans sp. nov. and Acetobacter fallax sp. nov.</title>
        <authorList>
            <person name="Sombolestani A.S."/>
            <person name="Cleenwerck I."/>
            <person name="Cnockaert M."/>
            <person name="Borremans W."/>
            <person name="Wieme A.D."/>
            <person name="De Vuyst L."/>
            <person name="Vandamme P."/>
        </authorList>
    </citation>
    <scope>NUCLEOTIDE SEQUENCE [LARGE SCALE GENOMIC DNA]</scope>
    <source>
        <strain evidence="3 4">LMG 30640</strain>
    </source>
</reference>
<feature type="domain" description="Bacteriophage Mu Gp45 N-terminal" evidence="2">
    <location>
        <begin position="25"/>
        <end position="86"/>
    </location>
</feature>
<dbReference type="EMBL" id="WOTB01000003">
    <property type="protein sequence ID" value="NHN83672.1"/>
    <property type="molecule type" value="Genomic_DNA"/>
</dbReference>
<proteinExistence type="predicted"/>
<dbReference type="Pfam" id="PF06890">
    <property type="entry name" value="Phage_Mu_Gp45"/>
    <property type="match status" value="1"/>
</dbReference>
<accession>A0ABX0JKA0</accession>
<dbReference type="RefSeq" id="WP_173582111.1">
    <property type="nucleotide sequence ID" value="NZ_WOTB01000003.1"/>
</dbReference>
<dbReference type="Proteomes" id="UP000635278">
    <property type="component" value="Unassembled WGS sequence"/>
</dbReference>
<feature type="compositionally biased region" description="Polar residues" evidence="1">
    <location>
        <begin position="159"/>
        <end position="170"/>
    </location>
</feature>
<protein>
    <recommendedName>
        <fullName evidence="2">Bacteriophage Mu Gp45 N-terminal domain-containing protein</fullName>
    </recommendedName>
</protein>
<dbReference type="PIRSF" id="PIRSF012337">
    <property type="entry name" value="gp45"/>
    <property type="match status" value="1"/>
</dbReference>
<sequence length="170" mass="17650">MVTPLSRLARRVSMALGLGRQTSDTDETQSTPTLQVVLPGGEMRSDVPLLQLYGFASRPVPGSDIAVTFLAGDRSRGVAIACGDQRGRPSDLEPGDVAVFHPRTGSRVWLKADGSIVLSPAENKLTINADITVNGSISSSGDVTANGISLEQHEHTGVESGSGTSGPPKS</sequence>
<dbReference type="Pfam" id="PF18946">
    <property type="entry name" value="Apex"/>
    <property type="match status" value="1"/>
</dbReference>
<evidence type="ECO:0000313" key="4">
    <source>
        <dbReference type="Proteomes" id="UP000635278"/>
    </source>
</evidence>
<evidence type="ECO:0000259" key="2">
    <source>
        <dbReference type="Pfam" id="PF06890"/>
    </source>
</evidence>
<dbReference type="InterPro" id="IPR044033">
    <property type="entry name" value="GpV-like_apex"/>
</dbReference>
<evidence type="ECO:0000256" key="1">
    <source>
        <dbReference type="SAM" id="MobiDB-lite"/>
    </source>
</evidence>